<evidence type="ECO:0000259" key="11">
    <source>
        <dbReference type="PROSITE" id="PS50850"/>
    </source>
</evidence>
<dbReference type="EMBL" id="BABT02000153">
    <property type="protein sequence ID" value="GAA98494.1"/>
    <property type="molecule type" value="Genomic_DNA"/>
</dbReference>
<keyword evidence="4 9" id="KW-0812">Transmembrane</keyword>
<comment type="subcellular location">
    <subcellularLocation>
        <location evidence="1">Membrane</location>
        <topology evidence="1">Multi-pass membrane protein</topology>
    </subcellularLocation>
</comment>
<evidence type="ECO:0000256" key="3">
    <source>
        <dbReference type="ARBA" id="ARBA00022448"/>
    </source>
</evidence>
<evidence type="ECO:0000256" key="10">
    <source>
        <dbReference type="SAM" id="SignalP"/>
    </source>
</evidence>
<dbReference type="InterPro" id="IPR036259">
    <property type="entry name" value="MFS_trans_sf"/>
</dbReference>
<dbReference type="PROSITE" id="PS00217">
    <property type="entry name" value="SUGAR_TRANSPORT_2"/>
    <property type="match status" value="1"/>
</dbReference>
<feature type="transmembrane region" description="Helical" evidence="9">
    <location>
        <begin position="324"/>
        <end position="344"/>
    </location>
</feature>
<feature type="transmembrane region" description="Helical" evidence="9">
    <location>
        <begin position="177"/>
        <end position="197"/>
    </location>
</feature>
<evidence type="ECO:0000313" key="13">
    <source>
        <dbReference type="Proteomes" id="UP000009131"/>
    </source>
</evidence>
<feature type="transmembrane region" description="Helical" evidence="9">
    <location>
        <begin position="57"/>
        <end position="78"/>
    </location>
</feature>
<dbReference type="GO" id="GO:0016020">
    <property type="term" value="C:membrane"/>
    <property type="evidence" value="ECO:0007669"/>
    <property type="project" value="UniProtKB-SubCell"/>
</dbReference>
<dbReference type="SUPFAM" id="SSF103473">
    <property type="entry name" value="MFS general substrate transporter"/>
    <property type="match status" value="1"/>
</dbReference>
<evidence type="ECO:0000256" key="6">
    <source>
        <dbReference type="ARBA" id="ARBA00023136"/>
    </source>
</evidence>
<keyword evidence="5 9" id="KW-1133">Transmembrane helix</keyword>
<name>G7E6N4_MIXOS</name>
<dbReference type="InterPro" id="IPR005829">
    <property type="entry name" value="Sugar_transporter_CS"/>
</dbReference>
<evidence type="ECO:0000256" key="8">
    <source>
        <dbReference type="RuleBase" id="RU003346"/>
    </source>
</evidence>
<feature type="domain" description="Major facilitator superfamily (MFS) profile" evidence="11">
    <location>
        <begin position="7"/>
        <end position="454"/>
    </location>
</feature>
<dbReference type="InterPro" id="IPR045263">
    <property type="entry name" value="GLUT"/>
</dbReference>
<dbReference type="NCBIfam" id="TIGR00879">
    <property type="entry name" value="SP"/>
    <property type="match status" value="1"/>
</dbReference>
<feature type="transmembrane region" description="Helical" evidence="9">
    <location>
        <begin position="90"/>
        <end position="108"/>
    </location>
</feature>
<dbReference type="OrthoDB" id="4540492at2759"/>
<feature type="transmembrane region" description="Helical" evidence="9">
    <location>
        <begin position="147"/>
        <end position="165"/>
    </location>
</feature>
<sequence>MTALAFPIAIICLASFQYGYHISALNSIHGALTCLDRSGPVDSAVDWLPTCIPMTNVEFGIITSAYTLGGLIGSLLAGKLANSHGRKRSTVYAALFVIVGSLPMTLPISVWMIAFGRVLVGVGCGMSTVLVPMYLSEIAPSKMKGKIGIMTQLSIVLGIFAAQALSLPFVGPGQWRYIPFISGIIALIQILLMASVAESPKWQAQQDELARKTSSTLIGPQASDPLLGEQDALEGAKPDRYVPLSVPELLKSGEPAVRNGKWFVAFISAGQQVSGVNAVLYYSTSILMTVMPTNAKYIALLVTAVNVLMTFPSIVLIDNMGRKPLFLLSSIGMCISSLVLAMAINHSLSAFASIFIITFVSSFAIGLGPLLFILVGEVVPEHASAAATSFGLAVNWTSNALIGLTFLPLRDALSGSAGGGPGTGNGQGNVFFIFTGTMLILTLGVARWYHPDSTEI</sequence>
<comment type="similarity">
    <text evidence="2 8">Belongs to the major facilitator superfamily. Sugar transporter (TC 2.A.1.1) family.</text>
</comment>
<comment type="caution">
    <text evidence="12">The sequence shown here is derived from an EMBL/GenBank/DDBJ whole genome shotgun (WGS) entry which is preliminary data.</text>
</comment>
<evidence type="ECO:0000256" key="4">
    <source>
        <dbReference type="ARBA" id="ARBA00022692"/>
    </source>
</evidence>
<accession>G7E6N4</accession>
<dbReference type="InterPro" id="IPR003663">
    <property type="entry name" value="Sugar/inositol_transpt"/>
</dbReference>
<feature type="transmembrane region" description="Helical" evidence="9">
    <location>
        <begin position="429"/>
        <end position="449"/>
    </location>
</feature>
<organism evidence="12 13">
    <name type="scientific">Mixia osmundae (strain CBS 9802 / IAM 14324 / JCM 22182 / KY 12970)</name>
    <dbReference type="NCBI Taxonomy" id="764103"/>
    <lineage>
        <taxon>Eukaryota</taxon>
        <taxon>Fungi</taxon>
        <taxon>Dikarya</taxon>
        <taxon>Basidiomycota</taxon>
        <taxon>Pucciniomycotina</taxon>
        <taxon>Mixiomycetes</taxon>
        <taxon>Mixiales</taxon>
        <taxon>Mixiaceae</taxon>
        <taxon>Mixia</taxon>
    </lineage>
</organism>
<evidence type="ECO:0000256" key="9">
    <source>
        <dbReference type="SAM" id="Phobius"/>
    </source>
</evidence>
<dbReference type="Pfam" id="PF00083">
    <property type="entry name" value="Sugar_tr"/>
    <property type="match status" value="1"/>
</dbReference>
<dbReference type="GO" id="GO:0015149">
    <property type="term" value="F:hexose transmembrane transporter activity"/>
    <property type="evidence" value="ECO:0007669"/>
    <property type="project" value="TreeGrafter"/>
</dbReference>
<dbReference type="InterPro" id="IPR005828">
    <property type="entry name" value="MFS_sugar_transport-like"/>
</dbReference>
<feature type="signal peptide" evidence="10">
    <location>
        <begin position="1"/>
        <end position="19"/>
    </location>
</feature>
<feature type="transmembrane region" description="Helical" evidence="9">
    <location>
        <begin position="114"/>
        <end position="135"/>
    </location>
</feature>
<evidence type="ECO:0000256" key="5">
    <source>
        <dbReference type="ARBA" id="ARBA00022989"/>
    </source>
</evidence>
<feature type="transmembrane region" description="Helical" evidence="9">
    <location>
        <begin position="350"/>
        <end position="375"/>
    </location>
</feature>
<dbReference type="InterPro" id="IPR020846">
    <property type="entry name" value="MFS_dom"/>
</dbReference>
<dbReference type="Proteomes" id="UP000009131">
    <property type="component" value="Unassembled WGS sequence"/>
</dbReference>
<protein>
    <recommendedName>
        <fullName evidence="11">Major facilitator superfamily (MFS) profile domain-containing protein</fullName>
    </recommendedName>
</protein>
<dbReference type="RefSeq" id="XP_014567686.1">
    <property type="nucleotide sequence ID" value="XM_014712200.1"/>
</dbReference>
<dbReference type="PANTHER" id="PTHR23503:SF8">
    <property type="entry name" value="FACILITATED GLUCOSE TRANSPORTER PROTEIN 1"/>
    <property type="match status" value="1"/>
</dbReference>
<reference evidence="12 13" key="2">
    <citation type="journal article" date="2012" name="Open Biol.">
        <title>Characteristics of nucleosomes and linker DNA regions on the genome of the basidiomycete Mixia osmundae revealed by mono- and dinucleosome mapping.</title>
        <authorList>
            <person name="Nishida H."/>
            <person name="Kondo S."/>
            <person name="Matsumoto T."/>
            <person name="Suzuki Y."/>
            <person name="Yoshikawa H."/>
            <person name="Taylor T.D."/>
            <person name="Sugiyama J."/>
        </authorList>
    </citation>
    <scope>NUCLEOTIDE SEQUENCE [LARGE SCALE GENOMIC DNA]</scope>
    <source>
        <strain evidence="13">CBS 9802 / IAM 14324 / JCM 22182 / KY 12970</strain>
    </source>
</reference>
<gene>
    <name evidence="12" type="primary">Mo05180</name>
    <name evidence="12" type="ORF">E5Q_05180</name>
</gene>
<dbReference type="InParanoid" id="G7E6N4"/>
<dbReference type="HOGENOM" id="CLU_001265_30_5_1"/>
<evidence type="ECO:0000256" key="2">
    <source>
        <dbReference type="ARBA" id="ARBA00010992"/>
    </source>
</evidence>
<dbReference type="AlphaFoldDB" id="G7E6N4"/>
<keyword evidence="10" id="KW-0732">Signal</keyword>
<feature type="chain" id="PRO_5009955850" description="Major facilitator superfamily (MFS) profile domain-containing protein" evidence="10">
    <location>
        <begin position="20"/>
        <end position="456"/>
    </location>
</feature>
<dbReference type="PROSITE" id="PS00216">
    <property type="entry name" value="SUGAR_TRANSPORT_1"/>
    <property type="match status" value="1"/>
</dbReference>
<keyword evidence="13" id="KW-1185">Reference proteome</keyword>
<keyword evidence="3 8" id="KW-0813">Transport</keyword>
<comment type="catalytic activity">
    <reaction evidence="7">
        <text>myo-inositol(out) + H(+)(out) = myo-inositol(in) + H(+)(in)</text>
        <dbReference type="Rhea" id="RHEA:60364"/>
        <dbReference type="ChEBI" id="CHEBI:15378"/>
        <dbReference type="ChEBI" id="CHEBI:17268"/>
    </reaction>
</comment>
<evidence type="ECO:0000256" key="1">
    <source>
        <dbReference type="ARBA" id="ARBA00004141"/>
    </source>
</evidence>
<keyword evidence="6 9" id="KW-0472">Membrane</keyword>
<evidence type="ECO:0000313" key="12">
    <source>
        <dbReference type="EMBL" id="GAA98494.1"/>
    </source>
</evidence>
<dbReference type="PANTHER" id="PTHR23503">
    <property type="entry name" value="SOLUTE CARRIER FAMILY 2"/>
    <property type="match status" value="1"/>
</dbReference>
<dbReference type="PROSITE" id="PS50850">
    <property type="entry name" value="MFS"/>
    <property type="match status" value="1"/>
</dbReference>
<reference evidence="12 13" key="1">
    <citation type="journal article" date="2011" name="J. Gen. Appl. Microbiol.">
        <title>Draft genome sequencing of the enigmatic basidiomycete Mixia osmundae.</title>
        <authorList>
            <person name="Nishida H."/>
            <person name="Nagatsuka Y."/>
            <person name="Sugiyama J."/>
        </authorList>
    </citation>
    <scope>NUCLEOTIDE SEQUENCE [LARGE SCALE GENOMIC DNA]</scope>
    <source>
        <strain evidence="13">CBS 9802 / IAM 14324 / JCM 22182 / KY 12970</strain>
    </source>
</reference>
<feature type="transmembrane region" description="Helical" evidence="9">
    <location>
        <begin position="295"/>
        <end position="317"/>
    </location>
</feature>
<feature type="transmembrane region" description="Helical" evidence="9">
    <location>
        <begin position="387"/>
        <end position="409"/>
    </location>
</feature>
<proteinExistence type="inferred from homology"/>
<dbReference type="eggNOG" id="KOG0569">
    <property type="taxonomic scope" value="Eukaryota"/>
</dbReference>
<dbReference type="STRING" id="764103.G7E6N4"/>
<dbReference type="OMA" id="WAITASF"/>
<evidence type="ECO:0000256" key="7">
    <source>
        <dbReference type="ARBA" id="ARBA00049119"/>
    </source>
</evidence>
<dbReference type="Gene3D" id="1.20.1250.20">
    <property type="entry name" value="MFS general substrate transporter like domains"/>
    <property type="match status" value="1"/>
</dbReference>
<dbReference type="PRINTS" id="PR00171">
    <property type="entry name" value="SUGRTRNSPORT"/>
</dbReference>